<dbReference type="Gene3D" id="2.80.10.50">
    <property type="match status" value="2"/>
</dbReference>
<dbReference type="CDD" id="cd00161">
    <property type="entry name" value="beta-trefoil_Ricin-like"/>
    <property type="match status" value="1"/>
</dbReference>
<proteinExistence type="predicted"/>
<feature type="signal peptide" evidence="1">
    <location>
        <begin position="1"/>
        <end position="19"/>
    </location>
</feature>
<dbReference type="PROSITE" id="PS50231">
    <property type="entry name" value="RICIN_B_LECTIN"/>
    <property type="match status" value="1"/>
</dbReference>
<name>A0ABR1JGE8_9AGAR</name>
<dbReference type="InterPro" id="IPR000772">
    <property type="entry name" value="Ricin_B_lectin"/>
</dbReference>
<accession>A0ABR1JGE8</accession>
<dbReference type="InterPro" id="IPR035992">
    <property type="entry name" value="Ricin_B-like_lectins"/>
</dbReference>
<comment type="caution">
    <text evidence="3">The sequence shown here is derived from an EMBL/GenBank/DDBJ whole genome shotgun (WGS) entry which is preliminary data.</text>
</comment>
<keyword evidence="1" id="KW-0732">Signal</keyword>
<keyword evidence="4" id="KW-1185">Reference proteome</keyword>
<evidence type="ECO:0000313" key="4">
    <source>
        <dbReference type="Proteomes" id="UP001498398"/>
    </source>
</evidence>
<sequence>MKSLSFVFLNLAFITYSQASGGSVTLHPDRDQTKCLDAASNVDGAAVTIGDCFNTASQQWSFSGGSIKIFGNKCLDVIDGVEENGTKLQIWTCYDENTNQQFNAWDDHIAWAHRGLCLDLIDGNTAGGTFVQIWECSRRNPNQIWHWQDSVGPAVTTDVQAPENPSLTPAIPPASTVTSVVTLTTTSTEIDTTTVTSVLPAAAASTIVITTTLTEVDTTTVTSVLPASTITITTTSTEVDLTTITSVSPASTVIVTTTLTETDATTVTSVPPASTVTLATTSTETDTVTTTIVTTATITVGPQPTGYKCHPTSETGGTLRNTIDGSNGLLYCYYTDVACTYYKNNGQFSQSSSGNDRAGCPAAAVPVY</sequence>
<gene>
    <name evidence="3" type="ORF">VKT23_009405</name>
</gene>
<protein>
    <recommendedName>
        <fullName evidence="2">Ricin B lectin domain-containing protein</fullName>
    </recommendedName>
</protein>
<evidence type="ECO:0000256" key="1">
    <source>
        <dbReference type="SAM" id="SignalP"/>
    </source>
</evidence>
<feature type="domain" description="Ricin B lectin" evidence="2">
    <location>
        <begin position="20"/>
        <end position="148"/>
    </location>
</feature>
<dbReference type="Proteomes" id="UP001498398">
    <property type="component" value="Unassembled WGS sequence"/>
</dbReference>
<dbReference type="SMART" id="SM00458">
    <property type="entry name" value="RICIN"/>
    <property type="match status" value="1"/>
</dbReference>
<reference evidence="3 4" key="1">
    <citation type="submission" date="2024-01" db="EMBL/GenBank/DDBJ databases">
        <title>A draft genome for the cacao thread blight pathogen Marasmiellus scandens.</title>
        <authorList>
            <person name="Baruah I.K."/>
            <person name="Leung J."/>
            <person name="Bukari Y."/>
            <person name="Amoako-Attah I."/>
            <person name="Meinhardt L.W."/>
            <person name="Bailey B.A."/>
            <person name="Cohen S.P."/>
        </authorList>
    </citation>
    <scope>NUCLEOTIDE SEQUENCE [LARGE SCALE GENOMIC DNA]</scope>
    <source>
        <strain evidence="3 4">GH-19</strain>
    </source>
</reference>
<dbReference type="Pfam" id="PF00652">
    <property type="entry name" value="Ricin_B_lectin"/>
    <property type="match status" value="1"/>
</dbReference>
<organism evidence="3 4">
    <name type="scientific">Marasmiellus scandens</name>
    <dbReference type="NCBI Taxonomy" id="2682957"/>
    <lineage>
        <taxon>Eukaryota</taxon>
        <taxon>Fungi</taxon>
        <taxon>Dikarya</taxon>
        <taxon>Basidiomycota</taxon>
        <taxon>Agaricomycotina</taxon>
        <taxon>Agaricomycetes</taxon>
        <taxon>Agaricomycetidae</taxon>
        <taxon>Agaricales</taxon>
        <taxon>Marasmiineae</taxon>
        <taxon>Omphalotaceae</taxon>
        <taxon>Marasmiellus</taxon>
    </lineage>
</organism>
<dbReference type="EMBL" id="JBANRG010000015">
    <property type="protein sequence ID" value="KAK7460690.1"/>
    <property type="molecule type" value="Genomic_DNA"/>
</dbReference>
<evidence type="ECO:0000313" key="3">
    <source>
        <dbReference type="EMBL" id="KAK7460690.1"/>
    </source>
</evidence>
<evidence type="ECO:0000259" key="2">
    <source>
        <dbReference type="SMART" id="SM00458"/>
    </source>
</evidence>
<feature type="chain" id="PRO_5047364238" description="Ricin B lectin domain-containing protein" evidence="1">
    <location>
        <begin position="20"/>
        <end position="368"/>
    </location>
</feature>
<dbReference type="SUPFAM" id="SSF50370">
    <property type="entry name" value="Ricin B-like lectins"/>
    <property type="match status" value="1"/>
</dbReference>